<comment type="similarity">
    <text evidence="1">Belongs to the glycosyltransferase 32 family.</text>
</comment>
<dbReference type="STRING" id="576137.A0A1L7WZX5"/>
<evidence type="ECO:0000313" key="2">
    <source>
        <dbReference type="EMBL" id="CZR58328.1"/>
    </source>
</evidence>
<dbReference type="GO" id="GO:0000009">
    <property type="term" value="F:alpha-1,6-mannosyltransferase activity"/>
    <property type="evidence" value="ECO:0007669"/>
    <property type="project" value="InterPro"/>
</dbReference>
<dbReference type="GO" id="GO:0000136">
    <property type="term" value="C:mannan polymerase complex"/>
    <property type="evidence" value="ECO:0007669"/>
    <property type="project" value="TreeGrafter"/>
</dbReference>
<proteinExistence type="inferred from homology"/>
<gene>
    <name evidence="2" type="ORF">PAC_08220</name>
</gene>
<dbReference type="OrthoDB" id="409543at2759"/>
<accession>A0A1L7WZX5</accession>
<evidence type="ECO:0000313" key="3">
    <source>
        <dbReference type="Proteomes" id="UP000184330"/>
    </source>
</evidence>
<dbReference type="PANTHER" id="PTHR31834:SF8">
    <property type="entry name" value="TRANSFERASE, PUTATIVE (AFU_ORTHOLOGUE AFUA_6G14040)-RELATED"/>
    <property type="match status" value="1"/>
</dbReference>
<dbReference type="EMBL" id="FJOG01000011">
    <property type="protein sequence ID" value="CZR58328.1"/>
    <property type="molecule type" value="Genomic_DNA"/>
</dbReference>
<dbReference type="AlphaFoldDB" id="A0A1L7WZX5"/>
<dbReference type="InterPro" id="IPR007577">
    <property type="entry name" value="GlycoTrfase_DXD_sugar-bd_CS"/>
</dbReference>
<dbReference type="InterPro" id="IPR029044">
    <property type="entry name" value="Nucleotide-diphossugar_trans"/>
</dbReference>
<dbReference type="Pfam" id="PF04488">
    <property type="entry name" value="Gly_transf_sug"/>
    <property type="match status" value="1"/>
</dbReference>
<dbReference type="InterPro" id="IPR039367">
    <property type="entry name" value="Och1-like"/>
</dbReference>
<keyword evidence="2" id="KW-0328">Glycosyltransferase</keyword>
<dbReference type="SUPFAM" id="SSF53448">
    <property type="entry name" value="Nucleotide-diphospho-sugar transferases"/>
    <property type="match status" value="1"/>
</dbReference>
<keyword evidence="2" id="KW-0808">Transferase</keyword>
<dbReference type="PANTHER" id="PTHR31834">
    <property type="entry name" value="INITIATION-SPECIFIC ALPHA-1,6-MANNOSYLTRANSFERASE"/>
    <property type="match status" value="1"/>
</dbReference>
<sequence>MFLSNWHLALKLSSTALLLIFFFPSYIWPATDKNTTPIPVPPSRTTTSALETTPSATAIPEKIWYKLGPRGLTQQAREWINSCLDKNPAYESEFLTDLSGDAYVKEKFAHRPDIVEAFLALQFPILKADFLRYLLLFNEGGIYSDLDVSCEDTPIRDWIPAQYKEDASVIVGWEFDVGWGDSFVRQFATWTIMARPRSPHILMVLDDILEALREKTEEHNVTIANMTWTMVGDVVDFTGPRRMTRSILKSLKATLGGKFDERSIAALYEPKLVGDVLILPGYSFALSSNHYKPEDKQGPALVTHHFDGSWKNDHGGEAADAVP</sequence>
<reference evidence="2 3" key="1">
    <citation type="submission" date="2016-03" db="EMBL/GenBank/DDBJ databases">
        <authorList>
            <person name="Ploux O."/>
        </authorList>
    </citation>
    <scope>NUCLEOTIDE SEQUENCE [LARGE SCALE GENOMIC DNA]</scope>
    <source>
        <strain evidence="2 3">UAMH 11012</strain>
    </source>
</reference>
<dbReference type="GO" id="GO:0006487">
    <property type="term" value="P:protein N-linked glycosylation"/>
    <property type="evidence" value="ECO:0007669"/>
    <property type="project" value="TreeGrafter"/>
</dbReference>
<dbReference type="Proteomes" id="UP000184330">
    <property type="component" value="Unassembled WGS sequence"/>
</dbReference>
<evidence type="ECO:0000256" key="1">
    <source>
        <dbReference type="ARBA" id="ARBA00009003"/>
    </source>
</evidence>
<name>A0A1L7WZX5_9HELO</name>
<dbReference type="Gene3D" id="3.90.550.20">
    <property type="match status" value="1"/>
</dbReference>
<organism evidence="2 3">
    <name type="scientific">Phialocephala subalpina</name>
    <dbReference type="NCBI Taxonomy" id="576137"/>
    <lineage>
        <taxon>Eukaryota</taxon>
        <taxon>Fungi</taxon>
        <taxon>Dikarya</taxon>
        <taxon>Ascomycota</taxon>
        <taxon>Pezizomycotina</taxon>
        <taxon>Leotiomycetes</taxon>
        <taxon>Helotiales</taxon>
        <taxon>Mollisiaceae</taxon>
        <taxon>Phialocephala</taxon>
        <taxon>Phialocephala fortinii species complex</taxon>
    </lineage>
</organism>
<keyword evidence="3" id="KW-1185">Reference proteome</keyword>
<protein>
    <submittedName>
        <fullName evidence="2">Related to alpha-1,6-mannosyltransferase</fullName>
    </submittedName>
</protein>